<evidence type="ECO:0000313" key="3">
    <source>
        <dbReference type="EMBL" id="ORE07384.1"/>
    </source>
</evidence>
<organism evidence="3">
    <name type="scientific">Rhizopus microsporus var. microsporus</name>
    <dbReference type="NCBI Taxonomy" id="86635"/>
    <lineage>
        <taxon>Eukaryota</taxon>
        <taxon>Fungi</taxon>
        <taxon>Fungi incertae sedis</taxon>
        <taxon>Mucoromycota</taxon>
        <taxon>Mucoromycotina</taxon>
        <taxon>Mucoromycetes</taxon>
        <taxon>Mucorales</taxon>
        <taxon>Mucorineae</taxon>
        <taxon>Rhizopodaceae</taxon>
        <taxon>Rhizopus</taxon>
    </lineage>
</organism>
<dbReference type="VEuPathDB" id="FungiDB:BCV72DRAFT_326695"/>
<feature type="domain" description="Fanconi anaemia group A protein helical" evidence="2">
    <location>
        <begin position="402"/>
        <end position="478"/>
    </location>
</feature>
<accession>A0A1X0R5V2</accession>
<dbReference type="InterPro" id="IPR031729">
    <property type="entry name" value="Fanconi_A_N"/>
</dbReference>
<name>A0A1X0R5V2_RHIZD</name>
<dbReference type="GO" id="GO:0043240">
    <property type="term" value="C:Fanconi anaemia nuclear complex"/>
    <property type="evidence" value="ECO:0007669"/>
    <property type="project" value="InterPro"/>
</dbReference>
<dbReference type="InterPro" id="IPR003516">
    <property type="entry name" value="FANCA"/>
</dbReference>
<dbReference type="PANTHER" id="PTHR12047:SF2">
    <property type="entry name" value="FANCONI ANEMIA GROUP A PROTEIN"/>
    <property type="match status" value="1"/>
</dbReference>
<dbReference type="Pfam" id="PF15865">
    <property type="entry name" value="Fanconi_A_N"/>
    <property type="match status" value="1"/>
</dbReference>
<feature type="domain" description="Fanconi anaemia group A protein N-terminal" evidence="1">
    <location>
        <begin position="265"/>
        <end position="349"/>
    </location>
</feature>
<dbReference type="Pfam" id="PF24781">
    <property type="entry name" value="FANCA_helical"/>
    <property type="match status" value="1"/>
</dbReference>
<evidence type="ECO:0000259" key="2">
    <source>
        <dbReference type="Pfam" id="PF24781"/>
    </source>
</evidence>
<proteinExistence type="predicted"/>
<dbReference type="EMBL" id="KV921905">
    <property type="protein sequence ID" value="ORE07384.1"/>
    <property type="molecule type" value="Genomic_DNA"/>
</dbReference>
<dbReference type="OrthoDB" id="2287188at2759"/>
<reference evidence="3" key="1">
    <citation type="journal article" date="2016" name="Proc. Natl. Acad. Sci. U.S.A.">
        <title>Lipid metabolic changes in an early divergent fungus govern the establishment of a mutualistic symbiosis with endobacteria.</title>
        <authorList>
            <person name="Lastovetsky O.A."/>
            <person name="Gaspar M.L."/>
            <person name="Mondo S.J."/>
            <person name="LaButti K.M."/>
            <person name="Sandor L."/>
            <person name="Grigoriev I.V."/>
            <person name="Henry S.A."/>
            <person name="Pawlowska T.E."/>
        </authorList>
    </citation>
    <scope>NUCLEOTIDE SEQUENCE [LARGE SCALE GENOMIC DNA]</scope>
    <source>
        <strain evidence="3">ATCC 52814</strain>
    </source>
</reference>
<evidence type="ECO:0000259" key="1">
    <source>
        <dbReference type="Pfam" id="PF15865"/>
    </source>
</evidence>
<sequence>MTSDARHETLHVAKCLIDMLPLGKEKEMLPSLSKRIKQLYNNMCFSPRLFAQFLTEHVEKSILGRLFELYYILSVLLRDTLAIRLHLILQMMDSDTLNAALYELFAYREDIGKAYVMSLSNEQSDEFFMKDSKYFLNNDTVRLERIKRLYYVLQRPDTNRKSCIGRLLLMVFYETIERAKKDILCHSNHGNHEKDFIFQYLASWFFEFNQDSTMTMTEFTIEVLQLASEAESDIVPDIGILLFIYSSGCRQLVAEGRDMLRIFDIMDWITKGTIDILEKGDSTGSLAVLLAFAQITLHFIHTDLSYSTWFENTFSNLKTTTLTKRGHGVLLKTLEDMIPYEIPSVLQIHGKALLNHTHDTLFIRLIRKRLLELGVDNSLKKYPSVFNQPLQTSSSTASNAVEDQVTLAVESFVKKNGVIPTTVLQNFVFRRQWFIATFLPSLFSWNTNDSTLMSAKHQLILALKEKGKIPESIYNEYINK</sequence>
<gene>
    <name evidence="3" type="ORF">BCV72DRAFT_326695</name>
</gene>
<dbReference type="GO" id="GO:0036297">
    <property type="term" value="P:interstrand cross-link repair"/>
    <property type="evidence" value="ECO:0007669"/>
    <property type="project" value="InterPro"/>
</dbReference>
<protein>
    <submittedName>
        <fullName evidence="3">Uncharacterized protein</fullName>
    </submittedName>
</protein>
<dbReference type="AlphaFoldDB" id="A0A1X0R5V2"/>
<dbReference type="PANTHER" id="PTHR12047">
    <property type="entry name" value="FANCONI ANEMIA GROUP A PROTEIN"/>
    <property type="match status" value="1"/>
</dbReference>
<dbReference type="Proteomes" id="UP000242414">
    <property type="component" value="Unassembled WGS sequence"/>
</dbReference>
<dbReference type="InterPro" id="IPR055386">
    <property type="entry name" value="FANCA_helical"/>
</dbReference>